<gene>
    <name evidence="1" type="ORF">GZH47_13065</name>
</gene>
<keyword evidence="2" id="KW-1185">Reference proteome</keyword>
<evidence type="ECO:0000313" key="2">
    <source>
        <dbReference type="Proteomes" id="UP000479114"/>
    </source>
</evidence>
<protein>
    <submittedName>
        <fullName evidence="1">Uncharacterized protein</fullName>
    </submittedName>
</protein>
<dbReference type="RefSeq" id="WP_162640486.1">
    <property type="nucleotide sequence ID" value="NZ_CP048286.1"/>
</dbReference>
<dbReference type="EMBL" id="CP048286">
    <property type="protein sequence ID" value="QHW31680.1"/>
    <property type="molecule type" value="Genomic_DNA"/>
</dbReference>
<reference evidence="1 2" key="1">
    <citation type="submission" date="2020-02" db="EMBL/GenBank/DDBJ databases">
        <title>Paenibacillus sp. nov., isolated from rhizosphere soil of tomato.</title>
        <authorList>
            <person name="Weon H.-Y."/>
            <person name="Lee S.A."/>
        </authorList>
    </citation>
    <scope>NUCLEOTIDE SEQUENCE [LARGE SCALE GENOMIC DNA]</scope>
    <source>
        <strain evidence="1 2">14171R-81</strain>
    </source>
</reference>
<dbReference type="AlphaFoldDB" id="A0A6C0NZI8"/>
<organism evidence="1 2">
    <name type="scientific">Paenibacillus rhizovicinus</name>
    <dbReference type="NCBI Taxonomy" id="2704463"/>
    <lineage>
        <taxon>Bacteria</taxon>
        <taxon>Bacillati</taxon>
        <taxon>Bacillota</taxon>
        <taxon>Bacilli</taxon>
        <taxon>Bacillales</taxon>
        <taxon>Paenibacillaceae</taxon>
        <taxon>Paenibacillus</taxon>
    </lineage>
</organism>
<accession>A0A6C0NZI8</accession>
<name>A0A6C0NZI8_9BACL</name>
<evidence type="ECO:0000313" key="1">
    <source>
        <dbReference type="EMBL" id="QHW31680.1"/>
    </source>
</evidence>
<dbReference type="KEGG" id="prz:GZH47_13065"/>
<proteinExistence type="predicted"/>
<dbReference type="Proteomes" id="UP000479114">
    <property type="component" value="Chromosome"/>
</dbReference>
<sequence>MSEFSESYHLVSGKQEEGAALLRKAGLSGYVFPARNNWVTLLPSGGIFEYNEDLIAKNGGILLHYVYAEDHGWSFTLYERTSQIAHYSCYWEEEIVHDRSELNLDAMMGLLNGTVERDKPIETGDLNHLFACEDFEELFEMTPAYRLAERLGIVHYEWLSYESAERHEDELRGNPEYEGYVKVE</sequence>